<dbReference type="HOGENOM" id="CLU_004131_4_2_7"/>
<dbReference type="InterPro" id="IPR042120">
    <property type="entry name" value="MutL_C_dimsub"/>
</dbReference>
<dbReference type="SUPFAM" id="SSF54211">
    <property type="entry name" value="Ribosomal protein S5 domain 2-like"/>
    <property type="match status" value="1"/>
</dbReference>
<evidence type="ECO:0000256" key="3">
    <source>
        <dbReference type="ARBA" id="ARBA00022763"/>
    </source>
</evidence>
<protein>
    <recommendedName>
        <fullName evidence="2 5">DNA mismatch repair protein MutL</fullName>
    </recommendedName>
</protein>
<feature type="region of interest" description="Disordered" evidence="6">
    <location>
        <begin position="348"/>
        <end position="384"/>
    </location>
</feature>
<dbReference type="OrthoDB" id="9763467at2"/>
<dbReference type="KEGG" id="ddn:DND132_1747"/>
<dbReference type="InterPro" id="IPR020568">
    <property type="entry name" value="Ribosomal_Su5_D2-typ_SF"/>
</dbReference>
<dbReference type="GO" id="GO:0016887">
    <property type="term" value="F:ATP hydrolysis activity"/>
    <property type="evidence" value="ECO:0007669"/>
    <property type="project" value="InterPro"/>
</dbReference>
<dbReference type="GO" id="GO:0005524">
    <property type="term" value="F:ATP binding"/>
    <property type="evidence" value="ECO:0007669"/>
    <property type="project" value="InterPro"/>
</dbReference>
<evidence type="ECO:0000256" key="2">
    <source>
        <dbReference type="ARBA" id="ARBA00021975"/>
    </source>
</evidence>
<evidence type="ECO:0000256" key="6">
    <source>
        <dbReference type="SAM" id="MobiDB-lite"/>
    </source>
</evidence>
<dbReference type="InterPro" id="IPR020667">
    <property type="entry name" value="DNA_mismatch_repair_MutL"/>
</dbReference>
<dbReference type="Pfam" id="PF01119">
    <property type="entry name" value="DNA_mis_repair"/>
    <property type="match status" value="1"/>
</dbReference>
<dbReference type="PANTHER" id="PTHR10073:SF12">
    <property type="entry name" value="DNA MISMATCH REPAIR PROTEIN MLH1"/>
    <property type="match status" value="1"/>
</dbReference>
<dbReference type="SUPFAM" id="SSF55874">
    <property type="entry name" value="ATPase domain of HSP90 chaperone/DNA topoisomerase II/histidine kinase"/>
    <property type="match status" value="1"/>
</dbReference>
<dbReference type="InterPro" id="IPR014721">
    <property type="entry name" value="Ribsml_uS5_D2-typ_fold_subgr"/>
</dbReference>
<dbReference type="InterPro" id="IPR037198">
    <property type="entry name" value="MutL_C_sf"/>
</dbReference>
<keyword evidence="4 5" id="KW-0234">DNA repair</keyword>
<dbReference type="eggNOG" id="COG0323">
    <property type="taxonomic scope" value="Bacteria"/>
</dbReference>
<dbReference type="GO" id="GO:0006298">
    <property type="term" value="P:mismatch repair"/>
    <property type="evidence" value="ECO:0007669"/>
    <property type="project" value="UniProtKB-UniRule"/>
</dbReference>
<reference evidence="9 10" key="1">
    <citation type="journal article" date="2011" name="J. Bacteriol.">
        <title>Genome sequence of the mercury-methylating strain Desulfovibrio desulfuricans ND132.</title>
        <authorList>
            <person name="Brown S.D."/>
            <person name="Gilmour C.C."/>
            <person name="Kucken A.M."/>
            <person name="Wall J.D."/>
            <person name="Elias D.A."/>
            <person name="Brandt C.C."/>
            <person name="Podar M."/>
            <person name="Chertkov O."/>
            <person name="Held B."/>
            <person name="Bruce D.C."/>
            <person name="Detter J.C."/>
            <person name="Tapia R."/>
            <person name="Han C.S."/>
            <person name="Goodwin L.A."/>
            <person name="Cheng J.F."/>
            <person name="Pitluck S."/>
            <person name="Woyke T."/>
            <person name="Mikhailova N."/>
            <person name="Ivanova N.N."/>
            <person name="Han J."/>
            <person name="Lucas S."/>
            <person name="Lapidus A.L."/>
            <person name="Land M.L."/>
            <person name="Hauser L.J."/>
            <person name="Palumbo A.V."/>
        </authorList>
    </citation>
    <scope>NUCLEOTIDE SEQUENCE [LARGE SCALE GENOMIC DNA]</scope>
    <source>
        <strain evidence="9 10">ND132</strain>
    </source>
</reference>
<evidence type="ECO:0000256" key="5">
    <source>
        <dbReference type="HAMAP-Rule" id="MF_00149"/>
    </source>
</evidence>
<evidence type="ECO:0000256" key="1">
    <source>
        <dbReference type="ARBA" id="ARBA00006082"/>
    </source>
</evidence>
<accession>F0JFV7</accession>
<dbReference type="GO" id="GO:0140664">
    <property type="term" value="F:ATP-dependent DNA damage sensor activity"/>
    <property type="evidence" value="ECO:0007669"/>
    <property type="project" value="InterPro"/>
</dbReference>
<dbReference type="CDD" id="cd00782">
    <property type="entry name" value="MutL_Trans"/>
    <property type="match status" value="1"/>
</dbReference>
<dbReference type="CDD" id="cd16926">
    <property type="entry name" value="HATPase_MutL-MLH-PMS-like"/>
    <property type="match status" value="1"/>
</dbReference>
<gene>
    <name evidence="5" type="primary">mutL</name>
    <name evidence="9" type="ORF">DND132_1747</name>
</gene>
<dbReference type="InterPro" id="IPR038973">
    <property type="entry name" value="MutL/Mlh/Pms-like"/>
</dbReference>
<dbReference type="Pfam" id="PF08676">
    <property type="entry name" value="MutL_C"/>
    <property type="match status" value="1"/>
</dbReference>
<evidence type="ECO:0000313" key="10">
    <source>
        <dbReference type="Proteomes" id="UP000007845"/>
    </source>
</evidence>
<dbReference type="Gene3D" id="3.30.1540.20">
    <property type="entry name" value="MutL, C-terminal domain, dimerisation subdomain"/>
    <property type="match status" value="1"/>
</dbReference>
<dbReference type="HAMAP" id="MF_00149">
    <property type="entry name" value="DNA_mis_repair"/>
    <property type="match status" value="1"/>
</dbReference>
<feature type="region of interest" description="Disordered" evidence="6">
    <location>
        <begin position="406"/>
        <end position="450"/>
    </location>
</feature>
<dbReference type="InterPro" id="IPR036890">
    <property type="entry name" value="HATPase_C_sf"/>
</dbReference>
<dbReference type="FunFam" id="3.30.565.10:FF:000003">
    <property type="entry name" value="DNA mismatch repair endonuclease MutL"/>
    <property type="match status" value="1"/>
</dbReference>
<dbReference type="InterPro" id="IPR014762">
    <property type="entry name" value="DNA_mismatch_repair_CS"/>
</dbReference>
<proteinExistence type="inferred from homology"/>
<dbReference type="SMR" id="F0JFV7"/>
<keyword evidence="10" id="KW-1185">Reference proteome</keyword>
<dbReference type="Gene3D" id="3.30.565.10">
    <property type="entry name" value="Histidine kinase-like ATPase, C-terminal domain"/>
    <property type="match status" value="1"/>
</dbReference>
<comment type="similarity">
    <text evidence="1 5">Belongs to the DNA mismatch repair MutL/HexB family.</text>
</comment>
<evidence type="ECO:0000256" key="4">
    <source>
        <dbReference type="ARBA" id="ARBA00023204"/>
    </source>
</evidence>
<dbReference type="PANTHER" id="PTHR10073">
    <property type="entry name" value="DNA MISMATCH REPAIR PROTEIN MLH, PMS, MUTL"/>
    <property type="match status" value="1"/>
</dbReference>
<dbReference type="AlphaFoldDB" id="F0JFV7"/>
<dbReference type="EMBL" id="CP003220">
    <property type="protein sequence ID" value="EGB14953.1"/>
    <property type="molecule type" value="Genomic_DNA"/>
</dbReference>
<name>F0JFV7_9BACT</name>
<dbReference type="GO" id="GO:0030983">
    <property type="term" value="F:mismatched DNA binding"/>
    <property type="evidence" value="ECO:0007669"/>
    <property type="project" value="InterPro"/>
</dbReference>
<dbReference type="STRING" id="641491.DND132_1747"/>
<dbReference type="SUPFAM" id="SSF118116">
    <property type="entry name" value="DNA mismatch repair protein MutL"/>
    <property type="match status" value="1"/>
</dbReference>
<dbReference type="RefSeq" id="WP_014322380.1">
    <property type="nucleotide sequence ID" value="NC_016803.1"/>
</dbReference>
<dbReference type="Gene3D" id="3.30.230.10">
    <property type="match status" value="1"/>
</dbReference>
<organism evidence="9 10">
    <name type="scientific">Pseudodesulfovibrio mercurii</name>
    <dbReference type="NCBI Taxonomy" id="641491"/>
    <lineage>
        <taxon>Bacteria</taxon>
        <taxon>Pseudomonadati</taxon>
        <taxon>Thermodesulfobacteriota</taxon>
        <taxon>Desulfovibrionia</taxon>
        <taxon>Desulfovibrionales</taxon>
        <taxon>Desulfovibrionaceae</taxon>
    </lineage>
</organism>
<dbReference type="Pfam" id="PF13589">
    <property type="entry name" value="HATPase_c_3"/>
    <property type="match status" value="1"/>
</dbReference>
<dbReference type="InterPro" id="IPR042121">
    <property type="entry name" value="MutL_C_regsub"/>
</dbReference>
<evidence type="ECO:0000313" key="9">
    <source>
        <dbReference type="EMBL" id="EGB14953.1"/>
    </source>
</evidence>
<feature type="domain" description="DNA mismatch repair protein S5" evidence="8">
    <location>
        <begin position="219"/>
        <end position="337"/>
    </location>
</feature>
<comment type="function">
    <text evidence="5">This protein is involved in the repair of mismatches in DNA. It is required for dam-dependent methyl-directed DNA mismatch repair. May act as a 'molecular matchmaker', a protein that promotes the formation of a stable complex between two or more DNA-binding proteins in an ATP-dependent manner without itself being part of a final effector complex.</text>
</comment>
<dbReference type="SMART" id="SM01340">
    <property type="entry name" value="DNA_mis_repair"/>
    <property type="match status" value="1"/>
</dbReference>
<dbReference type="SMART" id="SM00853">
    <property type="entry name" value="MutL_C"/>
    <property type="match status" value="1"/>
</dbReference>
<dbReference type="GO" id="GO:0032300">
    <property type="term" value="C:mismatch repair complex"/>
    <property type="evidence" value="ECO:0007669"/>
    <property type="project" value="InterPro"/>
</dbReference>
<dbReference type="PROSITE" id="PS00058">
    <property type="entry name" value="DNA_MISMATCH_REPAIR_1"/>
    <property type="match status" value="1"/>
</dbReference>
<keyword evidence="3 5" id="KW-0227">DNA damage</keyword>
<sequence>MTALPEIRVLPPGLKNQIAAGEVVERPASVVKELVENALDAGATRVDVTIEQGGRALIVVQDNGSGIPASQLALAVTRHATSKIRDFHDLSDIGSFGFRGEALPSIASVSRFTMTSRAGGVEGPDEGPAEAAFIEVRAGEVTATGPAALASGTRVEVRDLFAATPARLKFLKAETTENRRCQDVLMRVSLAHLHVAFSLTVGGRELFRLPPDQTLADRLAAFWPPAVCQGLKPFDCGRDGYRAHGAAGSPNTAQGRGDRILLYVNGRPVQDKRMLAAVRQAYKGMLLSREYPQIVLFLDLPRDQVDVNVHPAKLEVRFLDEHRVFSAIRSGVLQALSGPDGEIASGCVSPERQDQAPSAFGPGPAFPPDRDPAEPARSTHRPAAFADAKFSTYRAFREDRARALDLPVTPSGFPAPGRPGTAEPAPTLAREAGPDGPRFEPAGPEPARPDALRPASLAGGGYTYLGQIADTYLVLRRGEDMLLVDQHAAHERILLAAMRDQRKKGDSQPLALALELPLHPSEAEVLADLREDLRAMGFVIELDGPAKALVRGIPPTLETGEAREYLKDALAEKARGLDDLWTMMACKTAIKARQPLAVDEALALLETWLVTPEREFCPHGRPVVLRWTPGDLEKLFKRK</sequence>
<feature type="domain" description="MutL C-terminal dimerisation" evidence="7">
    <location>
        <begin position="464"/>
        <end position="596"/>
    </location>
</feature>
<dbReference type="InterPro" id="IPR014790">
    <property type="entry name" value="MutL_C"/>
</dbReference>
<dbReference type="NCBIfam" id="TIGR00585">
    <property type="entry name" value="mutl"/>
    <property type="match status" value="1"/>
</dbReference>
<evidence type="ECO:0000259" key="8">
    <source>
        <dbReference type="SMART" id="SM01340"/>
    </source>
</evidence>
<dbReference type="Gene3D" id="3.30.1370.100">
    <property type="entry name" value="MutL, C-terminal domain, regulatory subdomain"/>
    <property type="match status" value="1"/>
</dbReference>
<dbReference type="Proteomes" id="UP000007845">
    <property type="component" value="Chromosome"/>
</dbReference>
<evidence type="ECO:0000259" key="7">
    <source>
        <dbReference type="SMART" id="SM00853"/>
    </source>
</evidence>
<dbReference type="InterPro" id="IPR013507">
    <property type="entry name" value="DNA_mismatch_S5_2-like"/>
</dbReference>
<dbReference type="InterPro" id="IPR002099">
    <property type="entry name" value="MutL/Mlh/PMS"/>
</dbReference>